<dbReference type="SMART" id="SM00060">
    <property type="entry name" value="FN3"/>
    <property type="match status" value="3"/>
</dbReference>
<dbReference type="Gene3D" id="2.60.40.10">
    <property type="entry name" value="Immunoglobulins"/>
    <property type="match status" value="1"/>
</dbReference>
<evidence type="ECO:0000313" key="3">
    <source>
        <dbReference type="Proteomes" id="UP000036951"/>
    </source>
</evidence>
<comment type="caution">
    <text evidence="2">The sequence shown here is derived from an EMBL/GenBank/DDBJ whole genome shotgun (WGS) entry which is preliminary data.</text>
</comment>
<dbReference type="CDD" id="cd00063">
    <property type="entry name" value="FN3"/>
    <property type="match status" value="1"/>
</dbReference>
<keyword evidence="3" id="KW-1185">Reference proteome</keyword>
<dbReference type="Proteomes" id="UP000036951">
    <property type="component" value="Unassembled WGS sequence"/>
</dbReference>
<evidence type="ECO:0000313" key="2">
    <source>
        <dbReference type="EMBL" id="KOO69401.1"/>
    </source>
</evidence>
<dbReference type="InterPro" id="IPR036116">
    <property type="entry name" value="FN3_sf"/>
</dbReference>
<evidence type="ECO:0000259" key="1">
    <source>
        <dbReference type="PROSITE" id="PS50853"/>
    </source>
</evidence>
<accession>A0A8E1R180</accession>
<dbReference type="InterPro" id="IPR013783">
    <property type="entry name" value="Ig-like_fold"/>
</dbReference>
<dbReference type="AlphaFoldDB" id="A0A8E1R180"/>
<sequence>MHTYKVTLSCPVGGEGMFAIASQYVGKDVPAAPTDVVATATDKNTIKITWKAPDKGLNGGFFSTANLTYNVIRNDGKVLTKNTTETNATDIIDGAYAGYSYTVTAINDSGEGGSTTSNTVAAGNIQSLPLETGFYNDNEFNTWTIYDANNDGSTWMLGTKWGKGNIGAEIYKASTNDDWLISPPVNIPAGVPTRIQFGVYCTYYCTENLEVYIAPAGTSVSEATSLGTIEIKGSEGGYYGDVINKVFDIPAVETSGNYSIYIRYSGGYSTQGVHINDFVWKENDSAAISGKVENFMMGLSGATVQVGETTTKTDLYGNYTIDEIPAGDYDVYASYQGYKTATEHVSLKAGDNVTVNFMLELLESHTVTGNVTDESGKPIKGAKVSLTGYENVIGETDAEGKYAIEADEAENYELSVIKNNYKSQSRSINLDENKSDENFSLTVDVLPPYCVTAADNNDGTVAVNWDKPRTLSEKKYDDGTPVSSYGYGTNFSGSQIIGTIFPGETTLRELKWWTTGGEGCEDNITLMLIDLDWGGQPTGEVLYQVNVITKNGQWNTFRLPESLYAEKGFLFAIAGKNNVATDKGTDDGTVDHPMTQVYTTTYDIASSYNYIDDTSEPSRHLLLRAVCENVEPEDATMPHVTYNVYRLPVEAKNQPELWKPVANETNEMTFKDSNIPSGKYFYAVKAVYGKDMQSVETYSDTIEYNMKANVTFNVNANSKQEHAEGTTVRIFNESNSYTAIVNEGSAKFNNVEKGYYSVTISQKGFNTIENEKLQITGDDTDFSYNYTLTQSLDQPANLDVLINDDSATLVWNMQQNIEDGFESDDYTDFEVNPAGNTGWTYKDNDGLNTWGFGNTTFPHMGEPMAAIIFNPATTTPPLVNKDTGEVYETSHSGERALGFFASRTEDGVTVVESDDYLFSPELHPYRDFKFSFWARTYDEYEGYRERIRVGYSTTTTDLNNITWLDSELQYVPLEYTYYEYDIPKNAKYVVLNSSSMMNFLLLVDDIFIGVDNQVKGNNYMPVNVLGYEVYLDGEKVADTNDTEYTFRDLSNGTHTASIVQKFDTGNSAQLTISFDILTTGIKTIADNVLAIYTNGDELHIDGEYTNGVVYNTSGAAVMNLYGAATNSLSSLPNGIYIVKAQKADGKIMTAKITK</sequence>
<dbReference type="Pfam" id="PF13620">
    <property type="entry name" value="CarboxypepD_reg"/>
    <property type="match status" value="2"/>
</dbReference>
<feature type="domain" description="Fibronectin type-III" evidence="1">
    <location>
        <begin position="32"/>
        <end position="130"/>
    </location>
</feature>
<dbReference type="EMBL" id="LFQU01000003">
    <property type="protein sequence ID" value="KOO69401.1"/>
    <property type="molecule type" value="Genomic_DNA"/>
</dbReference>
<name>A0A8E1R180_9BACT</name>
<protein>
    <recommendedName>
        <fullName evidence="1">Fibronectin type-III domain-containing protein</fullName>
    </recommendedName>
</protein>
<reference evidence="2 3" key="1">
    <citation type="submission" date="2015-06" db="EMBL/GenBank/DDBJ databases">
        <title>Prevotella sp. 109, sp. nov., a novel member of the family Prevotellaceae isolated from human faeces.</title>
        <authorList>
            <person name="Shkoporov A.N."/>
            <person name="Chaplin A.V."/>
            <person name="Kafarskaia L.I."/>
            <person name="Efimov B.A."/>
        </authorList>
    </citation>
    <scope>NUCLEOTIDE SEQUENCE [LARGE SCALE GENOMIC DNA]</scope>
    <source>
        <strain evidence="2 3">109</strain>
    </source>
</reference>
<dbReference type="PROSITE" id="PS50853">
    <property type="entry name" value="FN3"/>
    <property type="match status" value="1"/>
</dbReference>
<dbReference type="InterPro" id="IPR011628">
    <property type="entry name" value="Cleaved_adhesin"/>
</dbReference>
<dbReference type="Pfam" id="PF07675">
    <property type="entry name" value="Cleaved_Adhesin"/>
    <property type="match status" value="2"/>
</dbReference>
<dbReference type="Gene3D" id="2.60.120.200">
    <property type="match status" value="2"/>
</dbReference>
<dbReference type="InterPro" id="IPR008969">
    <property type="entry name" value="CarboxyPept-like_regulatory"/>
</dbReference>
<dbReference type="Gene3D" id="2.60.40.1120">
    <property type="entry name" value="Carboxypeptidase-like, regulatory domain"/>
    <property type="match status" value="2"/>
</dbReference>
<organism evidence="2 3">
    <name type="scientific">Xylanibacter rarus</name>
    <dbReference type="NCBI Taxonomy" id="1676614"/>
    <lineage>
        <taxon>Bacteria</taxon>
        <taxon>Pseudomonadati</taxon>
        <taxon>Bacteroidota</taxon>
        <taxon>Bacteroidia</taxon>
        <taxon>Bacteroidales</taxon>
        <taxon>Prevotellaceae</taxon>
        <taxon>Xylanibacter</taxon>
    </lineage>
</organism>
<dbReference type="SUPFAM" id="SSF49464">
    <property type="entry name" value="Carboxypeptidase regulatory domain-like"/>
    <property type="match status" value="2"/>
</dbReference>
<dbReference type="SUPFAM" id="SSF49265">
    <property type="entry name" value="Fibronectin type III"/>
    <property type="match status" value="1"/>
</dbReference>
<gene>
    <name evidence="2" type="ORF">ACU52_03400</name>
</gene>
<proteinExistence type="predicted"/>
<dbReference type="InterPro" id="IPR003961">
    <property type="entry name" value="FN3_dom"/>
</dbReference>